<dbReference type="AlphaFoldDB" id="A0A0J9ESC9"/>
<gene>
    <name evidence="1" type="ORF">BDDG_13190</name>
</gene>
<dbReference type="Proteomes" id="UP000007802">
    <property type="component" value="Unassembled WGS sequence"/>
</dbReference>
<evidence type="ECO:0000313" key="1">
    <source>
        <dbReference type="EMBL" id="KMW68996.1"/>
    </source>
</evidence>
<proteinExistence type="predicted"/>
<accession>A0A0J9ESC9</accession>
<name>A0A0J9ESC9_AJEDA</name>
<reference evidence="1" key="1">
    <citation type="submission" date="2010-03" db="EMBL/GenBank/DDBJ databases">
        <title>Annotation of Blastomyces dermatitidis strain ATCC 18188.</title>
        <authorList>
            <consortium name="The Broad Institute Genome Sequencing Platform"/>
            <consortium name="Broad Institute Genome Sequencing Center for Infectious Disease."/>
            <person name="Cuomo C."/>
            <person name="Klein B."/>
            <person name="Sullivan T."/>
            <person name="Heitman J."/>
            <person name="Young S."/>
            <person name="Zeng Q."/>
            <person name="Gargeya S."/>
            <person name="Alvarado L."/>
            <person name="Berlin A.M."/>
            <person name="Chapman S.B."/>
            <person name="Chen Z."/>
            <person name="Freedman E."/>
            <person name="Gellesch M."/>
            <person name="Goldberg J."/>
            <person name="Griggs A."/>
            <person name="Gujja S."/>
            <person name="Heilman E."/>
            <person name="Heiman D."/>
            <person name="Howarth C."/>
            <person name="Mehta T."/>
            <person name="Neiman D."/>
            <person name="Pearson M."/>
            <person name="Roberts A."/>
            <person name="Saif S."/>
            <person name="Shea T."/>
            <person name="Shenoy N."/>
            <person name="Sisk P."/>
            <person name="Stolte C."/>
            <person name="Sykes S."/>
            <person name="White J."/>
            <person name="Yandava C."/>
            <person name="Haas B."/>
            <person name="Nusbaum C."/>
            <person name="Birren B."/>
        </authorList>
    </citation>
    <scope>NUCLEOTIDE SEQUENCE</scope>
    <source>
        <strain evidence="1">ATCC 18188</strain>
    </source>
</reference>
<feature type="non-terminal residue" evidence="1">
    <location>
        <position position="65"/>
    </location>
</feature>
<feature type="non-terminal residue" evidence="1">
    <location>
        <position position="1"/>
    </location>
</feature>
<sequence>TKDIHVFRNENTDVVLFYTCRFALMSEIILIKDDNVTETILSHSQASLIAFSSFSAENVVHTLSY</sequence>
<protein>
    <submittedName>
        <fullName evidence="1">Uncharacterized protein</fullName>
    </submittedName>
</protein>
<dbReference type="EMBL" id="GG749544">
    <property type="protein sequence ID" value="KMW68996.1"/>
    <property type="molecule type" value="Genomic_DNA"/>
</dbReference>
<organism evidence="1">
    <name type="scientific">Ajellomyces dermatitidis (strain ATCC 18188 / CBS 674.68)</name>
    <name type="common">Blastomyces dermatitidis</name>
    <dbReference type="NCBI Taxonomy" id="653446"/>
    <lineage>
        <taxon>Eukaryota</taxon>
        <taxon>Fungi</taxon>
        <taxon>Dikarya</taxon>
        <taxon>Ascomycota</taxon>
        <taxon>Pezizomycotina</taxon>
        <taxon>Eurotiomycetes</taxon>
        <taxon>Eurotiomycetidae</taxon>
        <taxon>Onygenales</taxon>
        <taxon>Ajellomycetaceae</taxon>
        <taxon>Blastomyces</taxon>
    </lineage>
</organism>